<feature type="signal peptide" evidence="2">
    <location>
        <begin position="1"/>
        <end position="25"/>
    </location>
</feature>
<proteinExistence type="predicted"/>
<reference evidence="3 4" key="1">
    <citation type="submission" date="2024-08" db="EMBL/GenBank/DDBJ databases">
        <title>Insights into the chromosomal genome structure of Flemingia macrophylla.</title>
        <authorList>
            <person name="Ding Y."/>
            <person name="Zhao Y."/>
            <person name="Bi W."/>
            <person name="Wu M."/>
            <person name="Zhao G."/>
            <person name="Gong Y."/>
            <person name="Li W."/>
            <person name="Zhang P."/>
        </authorList>
    </citation>
    <scope>NUCLEOTIDE SEQUENCE [LARGE SCALE GENOMIC DNA]</scope>
    <source>
        <strain evidence="3">DYQJB</strain>
        <tissue evidence="3">Leaf</tissue>
    </source>
</reference>
<evidence type="ECO:0000256" key="2">
    <source>
        <dbReference type="SAM" id="SignalP"/>
    </source>
</evidence>
<evidence type="ECO:0000313" key="4">
    <source>
        <dbReference type="Proteomes" id="UP001603857"/>
    </source>
</evidence>
<comment type="caution">
    <text evidence="3">The sequence shown here is derived from an EMBL/GenBank/DDBJ whole genome shotgun (WGS) entry which is preliminary data.</text>
</comment>
<evidence type="ECO:0000256" key="1">
    <source>
        <dbReference type="SAM" id="MobiDB-lite"/>
    </source>
</evidence>
<dbReference type="EMBL" id="JBGMDY010000008">
    <property type="protein sequence ID" value="KAL2325969.1"/>
    <property type="molecule type" value="Genomic_DNA"/>
</dbReference>
<keyword evidence="4" id="KW-1185">Reference proteome</keyword>
<feature type="region of interest" description="Disordered" evidence="1">
    <location>
        <begin position="28"/>
        <end position="87"/>
    </location>
</feature>
<dbReference type="AlphaFoldDB" id="A0ABD1LR38"/>
<dbReference type="Proteomes" id="UP001603857">
    <property type="component" value="Unassembled WGS sequence"/>
</dbReference>
<organism evidence="3 4">
    <name type="scientific">Flemingia macrophylla</name>
    <dbReference type="NCBI Taxonomy" id="520843"/>
    <lineage>
        <taxon>Eukaryota</taxon>
        <taxon>Viridiplantae</taxon>
        <taxon>Streptophyta</taxon>
        <taxon>Embryophyta</taxon>
        <taxon>Tracheophyta</taxon>
        <taxon>Spermatophyta</taxon>
        <taxon>Magnoliopsida</taxon>
        <taxon>eudicotyledons</taxon>
        <taxon>Gunneridae</taxon>
        <taxon>Pentapetalae</taxon>
        <taxon>rosids</taxon>
        <taxon>fabids</taxon>
        <taxon>Fabales</taxon>
        <taxon>Fabaceae</taxon>
        <taxon>Papilionoideae</taxon>
        <taxon>50 kb inversion clade</taxon>
        <taxon>NPAAA clade</taxon>
        <taxon>indigoferoid/millettioid clade</taxon>
        <taxon>Phaseoleae</taxon>
        <taxon>Flemingia</taxon>
    </lineage>
</organism>
<feature type="chain" id="PRO_5044833617" evidence="2">
    <location>
        <begin position="26"/>
        <end position="87"/>
    </location>
</feature>
<keyword evidence="2" id="KW-0732">Signal</keyword>
<protein>
    <submittedName>
        <fullName evidence="3">Uncharacterized protein</fullName>
    </submittedName>
</protein>
<name>A0ABD1LR38_9FABA</name>
<accession>A0ABD1LR38</accession>
<sequence>MKMSYLGMLVLLLALTIFSSSPVLATRDLSPTPGKVLLPPSGEAQPPPPGEVPSQRRLENSYRPPSVPWKPSPTCNPLHFCRPPPTS</sequence>
<evidence type="ECO:0000313" key="3">
    <source>
        <dbReference type="EMBL" id="KAL2325969.1"/>
    </source>
</evidence>
<gene>
    <name evidence="3" type="ORF">Fmac_025027</name>
</gene>